<dbReference type="GO" id="GO:0052170">
    <property type="term" value="P:symbiont-mediated suppression of host innate immune response"/>
    <property type="evidence" value="ECO:0007669"/>
    <property type="project" value="UniProtKB-KW"/>
</dbReference>
<keyword evidence="15" id="KW-0922">Interferon antiviral system evasion</keyword>
<evidence type="ECO:0000256" key="2">
    <source>
        <dbReference type="ARBA" id="ARBA00022518"/>
    </source>
</evidence>
<dbReference type="Pfam" id="PF00527">
    <property type="entry name" value="E7"/>
    <property type="match status" value="1"/>
</dbReference>
<keyword evidence="7 18" id="KW-0863">Zinc-finger</keyword>
<keyword evidence="4 18" id="KW-0945">Host-virus interaction</keyword>
<keyword evidence="1 18" id="KW-1121">Modulation of host cell cycle by virus</keyword>
<keyword evidence="2 18" id="KW-0244">Early protein</keyword>
<keyword evidence="11 18" id="KW-0238">DNA-binding</keyword>
<evidence type="ECO:0000256" key="19">
    <source>
        <dbReference type="PIRNR" id="PIRNR003407"/>
    </source>
</evidence>
<comment type="caution">
    <text evidence="18">Lacks conserved residue(s) required for the propagation of feature annotation.</text>
</comment>
<evidence type="ECO:0000256" key="8">
    <source>
        <dbReference type="ARBA" id="ARBA00022830"/>
    </source>
</evidence>
<dbReference type="GO" id="GO:0003700">
    <property type="term" value="F:DNA-binding transcription factor activity"/>
    <property type="evidence" value="ECO:0007669"/>
    <property type="project" value="UniProtKB-UniRule"/>
</dbReference>
<keyword evidence="10 18" id="KW-0805">Transcription regulation</keyword>
<comment type="similarity">
    <text evidence="18 19">Belongs to the papillomaviridae E7 protein family.</text>
</comment>
<evidence type="ECO:0000256" key="11">
    <source>
        <dbReference type="ARBA" id="ARBA00023125"/>
    </source>
</evidence>
<dbReference type="SUPFAM" id="SSF161234">
    <property type="entry name" value="E7 C-terminal domain-like"/>
    <property type="match status" value="1"/>
</dbReference>
<gene>
    <name evidence="18" type="primary">E7</name>
</gene>
<protein>
    <recommendedName>
        <fullName evidence="18 19">Protein E7</fullName>
    </recommendedName>
</protein>
<dbReference type="HAMAP" id="MF_04004">
    <property type="entry name" value="PPV_E7"/>
    <property type="match status" value="1"/>
</dbReference>
<dbReference type="GO" id="GO:0019904">
    <property type="term" value="F:protein domain specific binding"/>
    <property type="evidence" value="ECO:0007669"/>
    <property type="project" value="UniProtKB-UniRule"/>
</dbReference>
<dbReference type="GO" id="GO:0030430">
    <property type="term" value="C:host cell cytoplasm"/>
    <property type="evidence" value="ECO:0007669"/>
    <property type="project" value="UniProtKB-SubCell"/>
</dbReference>
<keyword evidence="9 18" id="KW-0862">Zinc</keyword>
<evidence type="ECO:0000256" key="4">
    <source>
        <dbReference type="ARBA" id="ARBA00022581"/>
    </source>
</evidence>
<dbReference type="GO" id="GO:0003677">
    <property type="term" value="F:DNA binding"/>
    <property type="evidence" value="ECO:0007669"/>
    <property type="project" value="UniProtKB-UniRule"/>
</dbReference>
<dbReference type="GO" id="GO:0039645">
    <property type="term" value="P:symbiont-mediated perturbation of host cell cycle G1/S transition checkpoint"/>
    <property type="evidence" value="ECO:0007669"/>
    <property type="project" value="UniProtKB-UniRule"/>
</dbReference>
<dbReference type="PIRSF" id="PIRSF003407">
    <property type="entry name" value="Papvi_E7"/>
    <property type="match status" value="1"/>
</dbReference>
<dbReference type="GO" id="GO:0042025">
    <property type="term" value="C:host cell nucleus"/>
    <property type="evidence" value="ECO:0007669"/>
    <property type="project" value="UniProtKB-SubCell"/>
</dbReference>
<comment type="subcellular location">
    <subcellularLocation>
        <location evidence="18">Host cytoplasm</location>
    </subcellularLocation>
    <subcellularLocation>
        <location evidence="18">Host nucleus</location>
    </subcellularLocation>
    <text evidence="18">Predominantly found in the host nucleus.</text>
</comment>
<proteinExistence type="inferred from homology"/>
<keyword evidence="5 18" id="KW-1090">Inhibition of host innate immune response by virus</keyword>
<evidence type="ECO:0000256" key="18">
    <source>
        <dbReference type="HAMAP-Rule" id="MF_04004"/>
    </source>
</evidence>
<feature type="zinc finger region" evidence="18">
    <location>
        <begin position="52"/>
        <end position="88"/>
    </location>
</feature>
<organism evidence="20">
    <name type="scientific">Human papillomavirus</name>
    <dbReference type="NCBI Taxonomy" id="10566"/>
    <lineage>
        <taxon>Viruses</taxon>
        <taxon>Monodnaviria</taxon>
        <taxon>Shotokuvirae</taxon>
        <taxon>Cossaviricota</taxon>
        <taxon>Papovaviricetes</taxon>
        <taxon>Zurhausenvirales</taxon>
        <taxon>Papillomaviridae</taxon>
    </lineage>
</organism>
<evidence type="ECO:0000256" key="15">
    <source>
        <dbReference type="ARBA" id="ARBA00023258"/>
    </source>
</evidence>
<dbReference type="GO" id="GO:0006351">
    <property type="term" value="P:DNA-templated transcription"/>
    <property type="evidence" value="ECO:0007669"/>
    <property type="project" value="UniProtKB-UniRule"/>
</dbReference>
<evidence type="ECO:0000313" key="20">
    <source>
        <dbReference type="EMBL" id="AYA93931.1"/>
    </source>
</evidence>
<dbReference type="EMBL" id="MH777241">
    <property type="protein sequence ID" value="AYA93931.1"/>
    <property type="molecule type" value="Genomic_DNA"/>
</dbReference>
<dbReference type="GO" id="GO:0008270">
    <property type="term" value="F:zinc ion binding"/>
    <property type="evidence" value="ECO:0007669"/>
    <property type="project" value="UniProtKB-KW"/>
</dbReference>
<evidence type="ECO:0000256" key="10">
    <source>
        <dbReference type="ARBA" id="ARBA00023015"/>
    </source>
</evidence>
<evidence type="ECO:0000256" key="5">
    <source>
        <dbReference type="ARBA" id="ARBA00022632"/>
    </source>
</evidence>
<keyword evidence="13 18" id="KW-0804">Transcription</keyword>
<keyword evidence="6 18" id="KW-0479">Metal-binding</keyword>
<comment type="domain">
    <text evidence="18">The E7 terminal domain is an intrinsically disordered domain, whose flexibility and conformational transitions confer target adaptability to the oncoprotein. It allows adaptation to a variety of protein targets and exposes the PEST degradation sequence that regulates its turnover in the cell.</text>
</comment>
<evidence type="ECO:0000256" key="16">
    <source>
        <dbReference type="ARBA" id="ARBA00023280"/>
    </source>
</evidence>
<keyword evidence="14 18" id="KW-1035">Host cytoplasm</keyword>
<keyword evidence="8 18" id="KW-1114">Inhibition of host interferon signaling pathway by virus</keyword>
<evidence type="ECO:0000256" key="7">
    <source>
        <dbReference type="ARBA" id="ARBA00022771"/>
    </source>
</evidence>
<keyword evidence="3 18" id="KW-1048">Host nucleus</keyword>
<feature type="short sequence motif" description="Nuclear export signal" evidence="18">
    <location>
        <begin position="70"/>
        <end position="78"/>
    </location>
</feature>
<evidence type="ECO:0000256" key="6">
    <source>
        <dbReference type="ARBA" id="ARBA00022723"/>
    </source>
</evidence>
<dbReference type="GO" id="GO:0039502">
    <property type="term" value="P:symbiont-mediated suppression of host type I interferon-mediated signaling pathway"/>
    <property type="evidence" value="ECO:0007669"/>
    <property type="project" value="UniProtKB-UniRule"/>
</dbReference>
<name>A0A385PJ55_9PAPI</name>
<evidence type="ECO:0000256" key="17">
    <source>
        <dbReference type="ARBA" id="ARBA00023309"/>
    </source>
</evidence>
<comment type="function">
    <text evidence="19">E7 protein has both transforming and trans-activating activities.</text>
</comment>
<comment type="function">
    <text evidence="18">Plays a role in viral genome replication by driving entry of quiescent cells into the cell cycle. Stimulation of progression from G1 to S phase allows the virus to efficiently use the cellular DNA replicating machinery to achieve viral genome replication. E7 protein has both transforming and trans-activating activities. Induces the disassembly of the E2F1 transcription factor from RB1, with subsequent transcriptional activation of E2F1-regulated S-phase genes. Interferes with host histone deacetylation mediated by HDAC1 and HDAC2, leading to transcription activation. Plays also a role in the inhibition of both antiviral and antiproliferative functions of host interferon alpha. Interaction with host TMEM173/STING impairs the ability of TMEM173/STING to sense cytosolic DNA and promote the production of type I interferon (IFN-alpha and IFN-beta).</text>
</comment>
<dbReference type="InterPro" id="IPR000148">
    <property type="entry name" value="Papilloma_E7"/>
</dbReference>
<evidence type="ECO:0000256" key="3">
    <source>
        <dbReference type="ARBA" id="ARBA00022562"/>
    </source>
</evidence>
<evidence type="ECO:0000256" key="13">
    <source>
        <dbReference type="ARBA" id="ARBA00023163"/>
    </source>
</evidence>
<comment type="subunit">
    <text evidence="18">Homodimer. Homooligomer. Interacts with host RB1; this interaction induces dissociation of RB1-E2F1 complex thereby disrupting RB1 activity. Interacts with host EP300; this interaction represses EP300 transcriptional activity. Interacts with protein E2; this interaction inhibits E7 oncogenic activity. Interacts with host TMEM173/STING; this interaction impairs the ability of TMEM173/STING to sense cytosolic DNA and promote the production of type I interferon (IFN-alpha and IFN-beta).</text>
</comment>
<evidence type="ECO:0000256" key="9">
    <source>
        <dbReference type="ARBA" id="ARBA00022833"/>
    </source>
</evidence>
<keyword evidence="17 18" id="KW-1078">G1/S host cell cycle checkpoint dysregulation by virus</keyword>
<dbReference type="Gene3D" id="3.30.160.330">
    <property type="match status" value="1"/>
</dbReference>
<evidence type="ECO:0000256" key="1">
    <source>
        <dbReference type="ARBA" id="ARBA00022504"/>
    </source>
</evidence>
<evidence type="ECO:0000256" key="14">
    <source>
        <dbReference type="ARBA" id="ARBA00023200"/>
    </source>
</evidence>
<accession>A0A385PJ55</accession>
<reference evidence="20" key="1">
    <citation type="journal article" date="2018" name="Nat. Med.">
        <title>Expanded skin virome in DOCK8-deficient patients.</title>
        <authorList>
            <consortium name="NISC Comparative Sequencing Program"/>
            <person name="Tirosh O."/>
            <person name="Conlan S."/>
            <person name="Deming C."/>
            <person name="Lee-Lin S.Q."/>
            <person name="Huang X."/>
            <person name="Su H.C."/>
            <person name="Freeman A.F."/>
            <person name="Segre J.A."/>
            <person name="Kong H.H."/>
        </authorList>
    </citation>
    <scope>NUCLEOTIDE SEQUENCE</scope>
    <source>
        <strain evidence="20">HPV-mSK_098</strain>
    </source>
</reference>
<sequence>MIGPAIKSEDIELDLNSLVLPENLLSDESLSPDTEGQAEEVEQAPYTVDTSCNSCGTRVRICVIATRFAILTLQDLLSLELNLLCPPCSRSVCRHGRR</sequence>
<evidence type="ECO:0000256" key="12">
    <source>
        <dbReference type="ARBA" id="ARBA00023159"/>
    </source>
</evidence>
<keyword evidence="16 18" id="KW-0899">Viral immunoevasion</keyword>
<comment type="PTM">
    <text evidence="18">Highly phosphorylated.</text>
</comment>
<keyword evidence="12 18" id="KW-0010">Activator</keyword>